<keyword evidence="2" id="KW-1185">Reference proteome</keyword>
<protein>
    <submittedName>
        <fullName evidence="1">Transferase</fullName>
    </submittedName>
</protein>
<dbReference type="GO" id="GO:0016740">
    <property type="term" value="F:transferase activity"/>
    <property type="evidence" value="ECO:0007669"/>
    <property type="project" value="UniProtKB-KW"/>
</dbReference>
<dbReference type="Proteomes" id="UP000712045">
    <property type="component" value="Unassembled WGS sequence"/>
</dbReference>
<proteinExistence type="predicted"/>
<evidence type="ECO:0000313" key="1">
    <source>
        <dbReference type="EMBL" id="MBM7053378.1"/>
    </source>
</evidence>
<keyword evidence="1" id="KW-0808">Transferase</keyword>
<dbReference type="EMBL" id="JAFEUF010000016">
    <property type="protein sequence ID" value="MBM7053378.1"/>
    <property type="molecule type" value="Genomic_DNA"/>
</dbReference>
<gene>
    <name evidence="1" type="ORF">JS521_05700</name>
</gene>
<organism evidence="1 2">
    <name type="scientific">Streptomyces durocortorensis</name>
    <dbReference type="NCBI Taxonomy" id="2811104"/>
    <lineage>
        <taxon>Bacteria</taxon>
        <taxon>Bacillati</taxon>
        <taxon>Actinomycetota</taxon>
        <taxon>Actinomycetes</taxon>
        <taxon>Kitasatosporales</taxon>
        <taxon>Streptomycetaceae</taxon>
        <taxon>Streptomyces</taxon>
    </lineage>
</organism>
<comment type="caution">
    <text evidence="1">The sequence shown here is derived from an EMBL/GenBank/DDBJ whole genome shotgun (WGS) entry which is preliminary data.</text>
</comment>
<dbReference type="RefSeq" id="WP_205081623.1">
    <property type="nucleotide sequence ID" value="NZ_JAFEUF010000016.1"/>
</dbReference>
<reference evidence="1 2" key="1">
    <citation type="submission" date="2021-02" db="EMBL/GenBank/DDBJ databases">
        <title>Genome Streptomyces sp. RHZ10.</title>
        <authorList>
            <person name="Besaury L."/>
        </authorList>
    </citation>
    <scope>NUCLEOTIDE SEQUENCE [LARGE SCALE GENOMIC DNA]</scope>
    <source>
        <strain evidence="1 2">RHZ10</strain>
    </source>
</reference>
<name>A0ABS2HUC5_9ACTN</name>
<evidence type="ECO:0000313" key="2">
    <source>
        <dbReference type="Proteomes" id="UP000712045"/>
    </source>
</evidence>
<accession>A0ABS2HUC5</accession>
<sequence length="290" mass="30514">MSATAVRADCAADRAGTLTFDLTDLTDLTDLPGPAPAPAPASVLLLRRRGAAGRKPGGTVRIPLSRSGPGRLRAVLPATAELPEGRWDAYVEEPGPESSEPAETVVEPGLRDLRALVDRCPDTGSLSVSARIPYPTLDGRLAVRCWVRAPHAEAGAVVPGRSGMKAEGVLYGVEAGEGAVVEARLPGEPTRVHRFPLAAPDGPSGGFVSTLPFAELVAGPVREEQLWQLWLVPAEGARGVRISRILDDVWSRTKSFVYPARPAADGVLATPCYTADNDLCVRLAPGPADR</sequence>